<organism evidence="1 2">
    <name type="scientific">Didymella rabiei</name>
    <name type="common">Chickpea ascochyta blight fungus</name>
    <name type="synonym">Mycosphaerella rabiei</name>
    <dbReference type="NCBI Taxonomy" id="5454"/>
    <lineage>
        <taxon>Eukaryota</taxon>
        <taxon>Fungi</taxon>
        <taxon>Dikarya</taxon>
        <taxon>Ascomycota</taxon>
        <taxon>Pezizomycotina</taxon>
        <taxon>Dothideomycetes</taxon>
        <taxon>Pleosporomycetidae</taxon>
        <taxon>Pleosporales</taxon>
        <taxon>Pleosporineae</taxon>
        <taxon>Didymellaceae</taxon>
        <taxon>Ascochyta</taxon>
    </lineage>
</organism>
<reference evidence="1 2" key="1">
    <citation type="journal article" date="2016" name="Sci. Rep.">
        <title>Draft genome sequencing and secretome analysis of fungal phytopathogen Ascochyta rabiei provides insight into the necrotrophic effector repertoire.</title>
        <authorList>
            <person name="Verma S."/>
            <person name="Gazara R.K."/>
            <person name="Nizam S."/>
            <person name="Parween S."/>
            <person name="Chattopadhyay D."/>
            <person name="Verma P.K."/>
        </authorList>
    </citation>
    <scope>NUCLEOTIDE SEQUENCE [LARGE SCALE GENOMIC DNA]</scope>
    <source>
        <strain evidence="1 2">ArDII</strain>
    </source>
</reference>
<accession>A0A163F1X6</accession>
<dbReference type="AlphaFoldDB" id="A0A163F1X6"/>
<protein>
    <submittedName>
        <fullName evidence="1">Uncharacterized protein</fullName>
    </submittedName>
</protein>
<evidence type="ECO:0000313" key="1">
    <source>
        <dbReference type="EMBL" id="KZM24088.1"/>
    </source>
</evidence>
<dbReference type="Proteomes" id="UP000076837">
    <property type="component" value="Unassembled WGS sequence"/>
</dbReference>
<sequence>MSDSPAWFADNRNFSLHAAMRFTVPGEEGEIVLHTYTVRKQLSMMSLPDIENFRVFMREMLGVNNLQVNGLMEGIVLARWSNEPMGLDGYALERDMVRGEPEYVLFQVGLARLNAHPSQVIRVLPIKGTQSSKLVDKKTGVHLATYTYDNGPGKLQ</sequence>
<evidence type="ECO:0000313" key="2">
    <source>
        <dbReference type="Proteomes" id="UP000076837"/>
    </source>
</evidence>
<name>A0A163F1X6_DIDRA</name>
<gene>
    <name evidence="1" type="ORF">ST47_g4747</name>
</gene>
<dbReference type="OrthoDB" id="10442476at2759"/>
<comment type="caution">
    <text evidence="1">The sequence shown here is derived from an EMBL/GenBank/DDBJ whole genome shotgun (WGS) entry which is preliminary data.</text>
</comment>
<dbReference type="EMBL" id="JYNV01000176">
    <property type="protein sequence ID" value="KZM24088.1"/>
    <property type="molecule type" value="Genomic_DNA"/>
</dbReference>
<proteinExistence type="predicted"/>
<keyword evidence="2" id="KW-1185">Reference proteome</keyword>